<dbReference type="RefSeq" id="WP_067767138.1">
    <property type="nucleotide sequence ID" value="NZ_LZDS01000029.1"/>
</dbReference>
<dbReference type="GO" id="GO:0022857">
    <property type="term" value="F:transmembrane transporter activity"/>
    <property type="evidence" value="ECO:0007669"/>
    <property type="project" value="InterPro"/>
</dbReference>
<feature type="transmembrane region" description="Helical" evidence="7">
    <location>
        <begin position="152"/>
        <end position="176"/>
    </location>
</feature>
<evidence type="ECO:0000256" key="2">
    <source>
        <dbReference type="ARBA" id="ARBA00022448"/>
    </source>
</evidence>
<dbReference type="OrthoDB" id="7283966at2"/>
<feature type="transmembrane region" description="Helical" evidence="7">
    <location>
        <begin position="183"/>
        <end position="203"/>
    </location>
</feature>
<evidence type="ECO:0000313" key="8">
    <source>
        <dbReference type="EMBL" id="OBX27472.1"/>
    </source>
</evidence>
<evidence type="ECO:0000256" key="3">
    <source>
        <dbReference type="ARBA" id="ARBA00022475"/>
    </source>
</evidence>
<feature type="transmembrane region" description="Helical" evidence="7">
    <location>
        <begin position="230"/>
        <end position="255"/>
    </location>
</feature>
<dbReference type="Pfam" id="PF07690">
    <property type="entry name" value="MFS_1"/>
    <property type="match status" value="1"/>
</dbReference>
<dbReference type="SUPFAM" id="SSF103473">
    <property type="entry name" value="MFS general substrate transporter"/>
    <property type="match status" value="1"/>
</dbReference>
<dbReference type="PANTHER" id="PTHR23513:SF9">
    <property type="entry name" value="ENTEROBACTIN EXPORTER ENTS"/>
    <property type="match status" value="1"/>
</dbReference>
<feature type="transmembrane region" description="Helical" evidence="7">
    <location>
        <begin position="302"/>
        <end position="330"/>
    </location>
</feature>
<evidence type="ECO:0000256" key="6">
    <source>
        <dbReference type="ARBA" id="ARBA00023136"/>
    </source>
</evidence>
<keyword evidence="2" id="KW-0813">Transport</keyword>
<dbReference type="AlphaFoldDB" id="A0A1A7R9S4"/>
<feature type="transmembrane region" description="Helical" evidence="7">
    <location>
        <begin position="20"/>
        <end position="43"/>
    </location>
</feature>
<keyword evidence="9" id="KW-1185">Reference proteome</keyword>
<dbReference type="InterPro" id="IPR011701">
    <property type="entry name" value="MFS"/>
</dbReference>
<dbReference type="STRING" id="1443941.A9J31_09555"/>
<dbReference type="CDD" id="cd06173">
    <property type="entry name" value="MFS_MefA_like"/>
    <property type="match status" value="1"/>
</dbReference>
<protein>
    <submittedName>
        <fullName evidence="8">Transporter</fullName>
    </submittedName>
</protein>
<accession>A0A1A7R9S4</accession>
<gene>
    <name evidence="8" type="ORF">A9J31_09555</name>
</gene>
<proteinExistence type="predicted"/>
<name>A0A1A7R9S4_9GAMM</name>
<feature type="transmembrane region" description="Helical" evidence="7">
    <location>
        <begin position="267"/>
        <end position="290"/>
    </location>
</feature>
<reference evidence="9" key="1">
    <citation type="submission" date="2016-06" db="EMBL/GenBank/DDBJ databases">
        <authorList>
            <person name="Radolfova-Krizova L."/>
            <person name="Nemec A."/>
        </authorList>
    </citation>
    <scope>NUCLEOTIDE SEQUENCE [LARGE SCALE GENOMIC DNA]</scope>
    <source>
        <strain evidence="9">ANC 4275</strain>
    </source>
</reference>
<dbReference type="GO" id="GO:0005886">
    <property type="term" value="C:plasma membrane"/>
    <property type="evidence" value="ECO:0007669"/>
    <property type="project" value="UniProtKB-SubCell"/>
</dbReference>
<feature type="transmembrane region" description="Helical" evidence="7">
    <location>
        <begin position="379"/>
        <end position="399"/>
    </location>
</feature>
<feature type="transmembrane region" description="Helical" evidence="7">
    <location>
        <begin position="50"/>
        <end position="70"/>
    </location>
</feature>
<evidence type="ECO:0000256" key="1">
    <source>
        <dbReference type="ARBA" id="ARBA00004651"/>
    </source>
</evidence>
<comment type="subcellular location">
    <subcellularLocation>
        <location evidence="1">Cell membrane</location>
        <topology evidence="1">Multi-pass membrane protein</topology>
    </subcellularLocation>
</comment>
<dbReference type="PANTHER" id="PTHR23513">
    <property type="entry name" value="INTEGRAL MEMBRANE EFFLUX PROTEIN-RELATED"/>
    <property type="match status" value="1"/>
</dbReference>
<organism evidence="8 9">
    <name type="scientific">Acinetobacter gandensis</name>
    <dbReference type="NCBI Taxonomy" id="1443941"/>
    <lineage>
        <taxon>Bacteria</taxon>
        <taxon>Pseudomonadati</taxon>
        <taxon>Pseudomonadota</taxon>
        <taxon>Gammaproteobacteria</taxon>
        <taxon>Moraxellales</taxon>
        <taxon>Moraxellaceae</taxon>
        <taxon>Acinetobacter</taxon>
    </lineage>
</organism>
<evidence type="ECO:0000256" key="7">
    <source>
        <dbReference type="SAM" id="Phobius"/>
    </source>
</evidence>
<keyword evidence="6 7" id="KW-0472">Membrane</keyword>
<evidence type="ECO:0000256" key="4">
    <source>
        <dbReference type="ARBA" id="ARBA00022692"/>
    </source>
</evidence>
<sequence length="424" mass="47070">MSLFHSDAFLAFRSRDFSLLSVNQLCLILAIMIQEVVIAYSVYQLTQNPLSLGMIALIELLPFICLSLISGDWADRYNRQKIVQWSFSCSTLIPLLFIVLFSQYQQQHIQQYTLLCGIYSLIFCLGILRGIYSPSFNSLRPFLTPESAYSNAATWTALIWQIGGILAPLCAGLLLGQLGLEKTLLIVFFLCCVGSICLFGLSARDFPSTHKQHLSKSLKEAYLFIFKHPLMFWSMLLDLSAMLFCSVIILLPIFAHDILHLGVEGLGILRAAPAIGACIMMLMLTCYSPMKNAWRNMLYSSFAIALCTLAFALSPHVWLSVFFLVLIGAFDSISMIIRQTLLQQLPPKALLGRVAALNGILVTSGNQLGALHMSLMTRYFSVVPAVLIGGTLCLIICGLSSTRTRHLLNPSPTQQKHVTVTKIE</sequence>
<keyword evidence="3" id="KW-1003">Cell membrane</keyword>
<dbReference type="Proteomes" id="UP000185753">
    <property type="component" value="Unassembled WGS sequence"/>
</dbReference>
<feature type="transmembrane region" description="Helical" evidence="7">
    <location>
        <begin position="112"/>
        <end position="132"/>
    </location>
</feature>
<comment type="caution">
    <text evidence="8">The sequence shown here is derived from an EMBL/GenBank/DDBJ whole genome shotgun (WGS) entry which is preliminary data.</text>
</comment>
<feature type="transmembrane region" description="Helical" evidence="7">
    <location>
        <begin position="82"/>
        <end position="100"/>
    </location>
</feature>
<keyword evidence="4 7" id="KW-0812">Transmembrane</keyword>
<keyword evidence="5 7" id="KW-1133">Transmembrane helix</keyword>
<evidence type="ECO:0000313" key="9">
    <source>
        <dbReference type="Proteomes" id="UP000185753"/>
    </source>
</evidence>
<dbReference type="InterPro" id="IPR036259">
    <property type="entry name" value="MFS_trans_sf"/>
</dbReference>
<evidence type="ECO:0000256" key="5">
    <source>
        <dbReference type="ARBA" id="ARBA00022989"/>
    </source>
</evidence>
<dbReference type="EMBL" id="LZDS01000029">
    <property type="protein sequence ID" value="OBX27472.1"/>
    <property type="molecule type" value="Genomic_DNA"/>
</dbReference>
<dbReference type="Gene3D" id="1.20.1250.20">
    <property type="entry name" value="MFS general substrate transporter like domains"/>
    <property type="match status" value="1"/>
</dbReference>